<keyword evidence="2" id="KW-1185">Reference proteome</keyword>
<accession>A0A8J2P339</accession>
<evidence type="ECO:0000313" key="1">
    <source>
        <dbReference type="EMBL" id="CAG7729244.1"/>
    </source>
</evidence>
<reference evidence="1" key="1">
    <citation type="submission" date="2021-06" db="EMBL/GenBank/DDBJ databases">
        <authorList>
            <person name="Hodson N. C."/>
            <person name="Mongue J. A."/>
            <person name="Jaron S. K."/>
        </authorList>
    </citation>
    <scope>NUCLEOTIDE SEQUENCE</scope>
</reference>
<dbReference type="AlphaFoldDB" id="A0A8J2P339"/>
<sequence length="195" mass="22195">MEDSQSSSEAASSLNQVVTKDGCVLALTGIFMENRGVPLKNVIERQILYFVNSTTSPFYLGLCLLQNNLMVDNERQQINSKSTLYEQNEFIYSVLSRKVRYKNQYVDLVKALFDSGNSHIAQEILTVLRENSTRGLHNSRRISTTWNRFSSPKILLCAPNILEVCLLRDSCDSRYIFFHPDDRSSYQQFGESGSG</sequence>
<dbReference type="EMBL" id="CAJVCH010175886">
    <property type="protein sequence ID" value="CAG7729244.1"/>
    <property type="molecule type" value="Genomic_DNA"/>
</dbReference>
<evidence type="ECO:0000313" key="2">
    <source>
        <dbReference type="Proteomes" id="UP000708208"/>
    </source>
</evidence>
<proteinExistence type="predicted"/>
<name>A0A8J2P339_9HEXA</name>
<dbReference type="Proteomes" id="UP000708208">
    <property type="component" value="Unassembled WGS sequence"/>
</dbReference>
<protein>
    <submittedName>
        <fullName evidence="1">Uncharacterized protein</fullName>
    </submittedName>
</protein>
<organism evidence="1 2">
    <name type="scientific">Allacma fusca</name>
    <dbReference type="NCBI Taxonomy" id="39272"/>
    <lineage>
        <taxon>Eukaryota</taxon>
        <taxon>Metazoa</taxon>
        <taxon>Ecdysozoa</taxon>
        <taxon>Arthropoda</taxon>
        <taxon>Hexapoda</taxon>
        <taxon>Collembola</taxon>
        <taxon>Symphypleona</taxon>
        <taxon>Sminthuridae</taxon>
        <taxon>Allacma</taxon>
    </lineage>
</organism>
<comment type="caution">
    <text evidence="1">The sequence shown here is derived from an EMBL/GenBank/DDBJ whole genome shotgun (WGS) entry which is preliminary data.</text>
</comment>
<gene>
    <name evidence="1" type="ORF">AFUS01_LOCUS17975</name>
</gene>